<organism evidence="1 2">
    <name type="scientific">Paracraurococcus ruber</name>
    <dbReference type="NCBI Taxonomy" id="77675"/>
    <lineage>
        <taxon>Bacteria</taxon>
        <taxon>Pseudomonadati</taxon>
        <taxon>Pseudomonadota</taxon>
        <taxon>Alphaproteobacteria</taxon>
        <taxon>Acetobacterales</taxon>
        <taxon>Roseomonadaceae</taxon>
        <taxon>Paracraurococcus</taxon>
    </lineage>
</organism>
<name>A0ABS1D7R4_9PROT</name>
<reference evidence="1 2" key="1">
    <citation type="journal article" date="2020" name="Microorganisms">
        <title>Osmotic Adaptation and Compatible Solute Biosynthesis of Phototrophic Bacteria as Revealed from Genome Analyses.</title>
        <authorList>
            <person name="Imhoff J.F."/>
            <person name="Rahn T."/>
            <person name="Kunzel S."/>
            <person name="Keller A."/>
            <person name="Neulinger S.C."/>
        </authorList>
    </citation>
    <scope>NUCLEOTIDE SEQUENCE [LARGE SCALE GENOMIC DNA]</scope>
    <source>
        <strain evidence="1 2">DSM 15382</strain>
    </source>
</reference>
<evidence type="ECO:0000313" key="1">
    <source>
        <dbReference type="EMBL" id="MBK1662375.1"/>
    </source>
</evidence>
<dbReference type="EMBL" id="NRSG01000539">
    <property type="protein sequence ID" value="MBK1662375.1"/>
    <property type="molecule type" value="Genomic_DNA"/>
</dbReference>
<evidence type="ECO:0000313" key="2">
    <source>
        <dbReference type="Proteomes" id="UP000697995"/>
    </source>
</evidence>
<keyword evidence="2" id="KW-1185">Reference proteome</keyword>
<comment type="caution">
    <text evidence="1">The sequence shown here is derived from an EMBL/GenBank/DDBJ whole genome shotgun (WGS) entry which is preliminary data.</text>
</comment>
<dbReference type="Gene3D" id="1.25.40.10">
    <property type="entry name" value="Tetratricopeptide repeat domain"/>
    <property type="match status" value="1"/>
</dbReference>
<dbReference type="RefSeq" id="WP_369127901.1">
    <property type="nucleotide sequence ID" value="NZ_NRSG01000539.1"/>
</dbReference>
<protein>
    <recommendedName>
        <fullName evidence="3">Tetratricopeptide repeat protein</fullName>
    </recommendedName>
</protein>
<dbReference type="Proteomes" id="UP000697995">
    <property type="component" value="Unassembled WGS sequence"/>
</dbReference>
<evidence type="ECO:0008006" key="3">
    <source>
        <dbReference type="Google" id="ProtNLM"/>
    </source>
</evidence>
<dbReference type="SUPFAM" id="SSF48452">
    <property type="entry name" value="TPR-like"/>
    <property type="match status" value="1"/>
</dbReference>
<gene>
    <name evidence="1" type="ORF">CKO45_29775</name>
</gene>
<feature type="non-terminal residue" evidence="1">
    <location>
        <position position="1"/>
    </location>
</feature>
<sequence>REFVEGLRMARRALELESDDALVLNAAAHAIGQLGREYEAAEEFNDRALALDPSFAVAWISSGWMKVWQAEGDEAIPRFARAMRLSPVDPYMFAMQAGVAGAHLVAGRVEEACLWAERALRSQPASGPSLRVAVASFALGGREEAARHALAMLRAADPGLRIGTLHQRTPWGPAALPYLVEGLRRAGLPE</sequence>
<accession>A0ABS1D7R4</accession>
<dbReference type="InterPro" id="IPR011990">
    <property type="entry name" value="TPR-like_helical_dom_sf"/>
</dbReference>
<proteinExistence type="predicted"/>